<sequence length="323" mass="35803">MDLPSTRELELEALIRQRDSQLAQLTDEVSHLRQFLSSQPGPSTTDPITLPPPIVSLLLPRLSPSSLPLTGSGTVAAALTQRACLLQEENDELYEILKHGETGHLKQEVRGLRRVVERLEKALRESHQVIESLSTELEKSRASLMASARQSNSMISNKSASQSPRNSFHPGPRAPPTGNGNHPSKPLPTGPRTRKKPRLSEARAVSPGRAVVSEPHKNTGAREYPSRHPSDHRGKGHHPKMDVDDEHRRTPSPIRERDRDRDRERGPKDRDKDRDRDTRYSRRNGHFSGGSGRGGTGPSGRRMERNSMPAGGGDRTLAERLGL</sequence>
<gene>
    <name evidence="7" type="ORF">AMATHDRAFT_56329</name>
</gene>
<dbReference type="Pfam" id="PF17098">
    <property type="entry name" value="Wtap"/>
    <property type="match status" value="1"/>
</dbReference>
<evidence type="ECO:0000313" key="7">
    <source>
        <dbReference type="EMBL" id="PFH52831.1"/>
    </source>
</evidence>
<evidence type="ECO:0000256" key="5">
    <source>
        <dbReference type="ARBA" id="ARBA00023242"/>
    </source>
</evidence>
<proteinExistence type="inferred from homology"/>
<feature type="region of interest" description="Disordered" evidence="6">
    <location>
        <begin position="141"/>
        <end position="323"/>
    </location>
</feature>
<evidence type="ECO:0000256" key="3">
    <source>
        <dbReference type="ARBA" id="ARBA00022664"/>
    </source>
</evidence>
<dbReference type="GO" id="GO:0005634">
    <property type="term" value="C:nucleus"/>
    <property type="evidence" value="ECO:0007669"/>
    <property type="project" value="UniProtKB-SubCell"/>
</dbReference>
<dbReference type="AlphaFoldDB" id="A0A2A9NWS5"/>
<keyword evidence="8" id="KW-1185">Reference proteome</keyword>
<evidence type="ECO:0000256" key="6">
    <source>
        <dbReference type="SAM" id="MobiDB-lite"/>
    </source>
</evidence>
<feature type="compositionally biased region" description="Gly residues" evidence="6">
    <location>
        <begin position="287"/>
        <end position="298"/>
    </location>
</feature>
<comment type="subcellular location">
    <subcellularLocation>
        <location evidence="1">Nucleus</location>
    </subcellularLocation>
</comment>
<name>A0A2A9NWS5_9AGAR</name>
<comment type="similarity">
    <text evidence="2">Belongs to the fl(2)d family.</text>
</comment>
<evidence type="ECO:0000256" key="2">
    <source>
        <dbReference type="ARBA" id="ARBA00010313"/>
    </source>
</evidence>
<evidence type="ECO:0000256" key="4">
    <source>
        <dbReference type="ARBA" id="ARBA00023187"/>
    </source>
</evidence>
<dbReference type="GO" id="GO:0016556">
    <property type="term" value="P:mRNA modification"/>
    <property type="evidence" value="ECO:0007669"/>
    <property type="project" value="InterPro"/>
</dbReference>
<evidence type="ECO:0000313" key="8">
    <source>
        <dbReference type="Proteomes" id="UP000242287"/>
    </source>
</evidence>
<keyword evidence="3" id="KW-0507">mRNA processing</keyword>
<dbReference type="EMBL" id="KZ301977">
    <property type="protein sequence ID" value="PFH52831.1"/>
    <property type="molecule type" value="Genomic_DNA"/>
</dbReference>
<accession>A0A2A9NWS5</accession>
<dbReference type="STRING" id="703135.A0A2A9NWS5"/>
<organism evidence="7 8">
    <name type="scientific">Amanita thiersii Skay4041</name>
    <dbReference type="NCBI Taxonomy" id="703135"/>
    <lineage>
        <taxon>Eukaryota</taxon>
        <taxon>Fungi</taxon>
        <taxon>Dikarya</taxon>
        <taxon>Basidiomycota</taxon>
        <taxon>Agaricomycotina</taxon>
        <taxon>Agaricomycetes</taxon>
        <taxon>Agaricomycetidae</taxon>
        <taxon>Agaricales</taxon>
        <taxon>Pluteineae</taxon>
        <taxon>Amanitaceae</taxon>
        <taxon>Amanita</taxon>
    </lineage>
</organism>
<feature type="compositionally biased region" description="Basic and acidic residues" evidence="6">
    <location>
        <begin position="224"/>
        <end position="280"/>
    </location>
</feature>
<protein>
    <submittedName>
        <fullName evidence="7">Uncharacterized protein</fullName>
    </submittedName>
</protein>
<evidence type="ECO:0000256" key="1">
    <source>
        <dbReference type="ARBA" id="ARBA00004123"/>
    </source>
</evidence>
<feature type="compositionally biased region" description="Polar residues" evidence="6">
    <location>
        <begin position="148"/>
        <end position="166"/>
    </location>
</feature>
<reference evidence="7 8" key="1">
    <citation type="submission" date="2014-02" db="EMBL/GenBank/DDBJ databases">
        <title>Transposable element dynamics among asymbiotic and ectomycorrhizal Amanita fungi.</title>
        <authorList>
            <consortium name="DOE Joint Genome Institute"/>
            <person name="Hess J."/>
            <person name="Skrede I."/>
            <person name="Wolfe B."/>
            <person name="LaButti K."/>
            <person name="Ohm R.A."/>
            <person name="Grigoriev I.V."/>
            <person name="Pringle A."/>
        </authorList>
    </citation>
    <scope>NUCLEOTIDE SEQUENCE [LARGE SCALE GENOMIC DNA]</scope>
    <source>
        <strain evidence="7 8">SKay4041</strain>
    </source>
</reference>
<keyword evidence="5" id="KW-0539">Nucleus</keyword>
<dbReference type="GO" id="GO:0006397">
    <property type="term" value="P:mRNA processing"/>
    <property type="evidence" value="ECO:0007669"/>
    <property type="project" value="UniProtKB-KW"/>
</dbReference>
<dbReference type="InterPro" id="IPR033757">
    <property type="entry name" value="WTAP"/>
</dbReference>
<dbReference type="GO" id="GO:0000381">
    <property type="term" value="P:regulation of alternative mRNA splicing, via spliceosome"/>
    <property type="evidence" value="ECO:0007669"/>
    <property type="project" value="InterPro"/>
</dbReference>
<dbReference type="OrthoDB" id="3363802at2759"/>
<dbReference type="GO" id="GO:0008380">
    <property type="term" value="P:RNA splicing"/>
    <property type="evidence" value="ECO:0007669"/>
    <property type="project" value="UniProtKB-KW"/>
</dbReference>
<dbReference type="Proteomes" id="UP000242287">
    <property type="component" value="Unassembled WGS sequence"/>
</dbReference>
<keyword evidence="4" id="KW-0508">mRNA splicing</keyword>